<dbReference type="STRING" id="1095630.A0A2J6TR17"/>
<dbReference type="AlphaFoldDB" id="A0A2J6TR17"/>
<dbReference type="InParanoid" id="A0A2J6TR17"/>
<dbReference type="OrthoDB" id="160645at2759"/>
<dbReference type="Proteomes" id="UP000235371">
    <property type="component" value="Unassembled WGS sequence"/>
</dbReference>
<accession>A0A2J6TR17</accession>
<dbReference type="GeneID" id="36587375"/>
<protein>
    <recommendedName>
        <fullName evidence="1">DUF7029 domain-containing protein</fullName>
    </recommendedName>
</protein>
<name>A0A2J6TR17_9HELO</name>
<proteinExistence type="predicted"/>
<keyword evidence="3" id="KW-1185">Reference proteome</keyword>
<dbReference type="InterPro" id="IPR054293">
    <property type="entry name" value="DUF7029"/>
</dbReference>
<organism evidence="2 3">
    <name type="scientific">Hyaloscypha bicolor E</name>
    <dbReference type="NCBI Taxonomy" id="1095630"/>
    <lineage>
        <taxon>Eukaryota</taxon>
        <taxon>Fungi</taxon>
        <taxon>Dikarya</taxon>
        <taxon>Ascomycota</taxon>
        <taxon>Pezizomycotina</taxon>
        <taxon>Leotiomycetes</taxon>
        <taxon>Helotiales</taxon>
        <taxon>Hyaloscyphaceae</taxon>
        <taxon>Hyaloscypha</taxon>
        <taxon>Hyaloscypha bicolor</taxon>
    </lineage>
</organism>
<evidence type="ECO:0000259" key="1">
    <source>
        <dbReference type="Pfam" id="PF22974"/>
    </source>
</evidence>
<feature type="domain" description="DUF7029" evidence="1">
    <location>
        <begin position="2"/>
        <end position="85"/>
    </location>
</feature>
<evidence type="ECO:0000313" key="2">
    <source>
        <dbReference type="EMBL" id="PMD65475.1"/>
    </source>
</evidence>
<dbReference type="EMBL" id="KZ613746">
    <property type="protein sequence ID" value="PMD65475.1"/>
    <property type="molecule type" value="Genomic_DNA"/>
</dbReference>
<gene>
    <name evidence="2" type="ORF">K444DRAFT_608066</name>
</gene>
<dbReference type="Pfam" id="PF22974">
    <property type="entry name" value="DUF7029"/>
    <property type="match status" value="1"/>
</dbReference>
<evidence type="ECO:0000313" key="3">
    <source>
        <dbReference type="Proteomes" id="UP000235371"/>
    </source>
</evidence>
<reference evidence="2 3" key="1">
    <citation type="submission" date="2016-04" db="EMBL/GenBank/DDBJ databases">
        <title>A degradative enzymes factory behind the ericoid mycorrhizal symbiosis.</title>
        <authorList>
            <consortium name="DOE Joint Genome Institute"/>
            <person name="Martino E."/>
            <person name="Morin E."/>
            <person name="Grelet G."/>
            <person name="Kuo A."/>
            <person name="Kohler A."/>
            <person name="Daghino S."/>
            <person name="Barry K."/>
            <person name="Choi C."/>
            <person name="Cichocki N."/>
            <person name="Clum A."/>
            <person name="Copeland A."/>
            <person name="Hainaut M."/>
            <person name="Haridas S."/>
            <person name="Labutti K."/>
            <person name="Lindquist E."/>
            <person name="Lipzen A."/>
            <person name="Khouja H.-R."/>
            <person name="Murat C."/>
            <person name="Ohm R."/>
            <person name="Olson A."/>
            <person name="Spatafora J."/>
            <person name="Veneault-Fourrey C."/>
            <person name="Henrissat B."/>
            <person name="Grigoriev I."/>
            <person name="Martin F."/>
            <person name="Perotto S."/>
        </authorList>
    </citation>
    <scope>NUCLEOTIDE SEQUENCE [LARGE SCALE GENOMIC DNA]</scope>
    <source>
        <strain evidence="2 3">E</strain>
    </source>
</reference>
<sequence length="141" mass="16127">MDCNANSSIAMSFISNSTYKSAMAFWNWVHFSEERSFILITNFDGCSMDKVRQPWIVSNVDYDPAQLMVHLNATQNFWPEIAQTFSLDFGKYMPSPQPGQKRSIIDVTQSFSINLNHPLPQAFYQTQQCPTTFPIASSLRN</sequence>
<dbReference type="RefSeq" id="XP_024742379.1">
    <property type="nucleotide sequence ID" value="XM_024879298.1"/>
</dbReference>